<evidence type="ECO:0000313" key="1">
    <source>
        <dbReference type="EMBL" id="VBB35172.1"/>
    </source>
</evidence>
<keyword evidence="2" id="KW-1185">Reference proteome</keyword>
<accession>A0A498STI8</accession>
<proteinExistence type="predicted"/>
<dbReference type="Proteomes" id="UP000276991">
    <property type="component" value="Unassembled WGS sequence"/>
</dbReference>
<dbReference type="EMBL" id="UPTC01005018">
    <property type="protein sequence ID" value="VBB35172.1"/>
    <property type="molecule type" value="Genomic_DNA"/>
</dbReference>
<organism evidence="1 2">
    <name type="scientific">Acanthocheilonema viteae</name>
    <name type="common">Filarial nematode worm</name>
    <name type="synonym">Dipetalonema viteae</name>
    <dbReference type="NCBI Taxonomy" id="6277"/>
    <lineage>
        <taxon>Eukaryota</taxon>
        <taxon>Metazoa</taxon>
        <taxon>Ecdysozoa</taxon>
        <taxon>Nematoda</taxon>
        <taxon>Chromadorea</taxon>
        <taxon>Rhabditida</taxon>
        <taxon>Spirurina</taxon>
        <taxon>Spiruromorpha</taxon>
        <taxon>Filarioidea</taxon>
        <taxon>Onchocercidae</taxon>
        <taxon>Acanthocheilonema</taxon>
    </lineage>
</organism>
<dbReference type="OrthoDB" id="5841580at2759"/>
<protein>
    <submittedName>
        <fullName evidence="1">Uncharacterized protein</fullName>
    </submittedName>
</protein>
<name>A0A498STI8_ACAVI</name>
<reference evidence="1 2" key="1">
    <citation type="submission" date="2018-08" db="EMBL/GenBank/DDBJ databases">
        <authorList>
            <person name="Laetsch R D."/>
            <person name="Stevens L."/>
            <person name="Kumar S."/>
            <person name="Blaxter L. M."/>
        </authorList>
    </citation>
    <scope>NUCLEOTIDE SEQUENCE [LARGE SCALE GENOMIC DNA]</scope>
</reference>
<gene>
    <name evidence="1" type="ORF">NAV_LOCUS9963</name>
</gene>
<evidence type="ECO:0000313" key="2">
    <source>
        <dbReference type="Proteomes" id="UP000276991"/>
    </source>
</evidence>
<dbReference type="AlphaFoldDB" id="A0A498STI8"/>
<sequence>MAGERSPKQFDFHRRETRLSAQARQLHTDALRVESELVLLLRREWFLIQDYNIQMLEYLELQLTCEIMRRKLIAIRKQRKRLSRMF</sequence>